<dbReference type="Gene3D" id="3.10.180.10">
    <property type="entry name" value="2,3-Dihydroxybiphenyl 1,2-Dioxygenase, domain 1"/>
    <property type="match status" value="2"/>
</dbReference>
<feature type="domain" description="VOC" evidence="1">
    <location>
        <begin position="139"/>
        <end position="265"/>
    </location>
</feature>
<dbReference type="InterPro" id="IPR052164">
    <property type="entry name" value="Anthracycline_SecMetBiosynth"/>
</dbReference>
<dbReference type="EMBL" id="CP159534">
    <property type="protein sequence ID" value="XCJ72460.1"/>
    <property type="molecule type" value="Genomic_DNA"/>
</dbReference>
<reference evidence="2" key="1">
    <citation type="submission" date="2024-06" db="EMBL/GenBank/DDBJ databases">
        <title>Streptomyces sp. strain HUAS MG91 genome sequences.</title>
        <authorList>
            <person name="Mo P."/>
        </authorList>
    </citation>
    <scope>NUCLEOTIDE SEQUENCE</scope>
    <source>
        <strain evidence="2">HUAS MG91</strain>
    </source>
</reference>
<name>A0AAU8IW65_9ACTN</name>
<organism evidence="2">
    <name type="scientific">Streptomyces tabacisoli</name>
    <dbReference type="NCBI Taxonomy" id="3156398"/>
    <lineage>
        <taxon>Bacteria</taxon>
        <taxon>Bacillati</taxon>
        <taxon>Actinomycetota</taxon>
        <taxon>Actinomycetes</taxon>
        <taxon>Kitasatosporales</taxon>
        <taxon>Streptomycetaceae</taxon>
        <taxon>Streptomyces</taxon>
    </lineage>
</organism>
<sequence>MAPVRSAFPEGAPCWADVQLPDVEAGKRFYGDLFGWTFDEGAGAERGYYTAAYSEDRAVAALAPLFGAAGPAWTVHFAVRDAYATAARVTRSGGRVVSGPLSVGTAATMALVTDRDGGVFGLWQAGSDPGFEVTGEPAAFCWTELPTRDTARADLFYETVFSYAAGDAGPEEPGAGPGSAGGLRLWAPAGTLPSPATAVAGRRSTLHTPLTGGFLVHFGTAELEATTADALRLGGEIRVAAHPTGAGRVTVLADDQGALFAVREV</sequence>
<dbReference type="Pfam" id="PF00903">
    <property type="entry name" value="Glyoxalase"/>
    <property type="match status" value="1"/>
</dbReference>
<feature type="domain" description="VOC" evidence="1">
    <location>
        <begin position="12"/>
        <end position="125"/>
    </location>
</feature>
<accession>A0AAU8IW65</accession>
<dbReference type="RefSeq" id="WP_353944023.1">
    <property type="nucleotide sequence ID" value="NZ_CP159534.1"/>
</dbReference>
<dbReference type="CDD" id="cd07247">
    <property type="entry name" value="SgaA_N_like"/>
    <property type="match status" value="1"/>
</dbReference>
<evidence type="ECO:0000259" key="1">
    <source>
        <dbReference type="PROSITE" id="PS51819"/>
    </source>
</evidence>
<dbReference type="InterPro" id="IPR037523">
    <property type="entry name" value="VOC_core"/>
</dbReference>
<proteinExistence type="predicted"/>
<dbReference type="KEGG" id="stac:ABII15_21955"/>
<evidence type="ECO:0000313" key="2">
    <source>
        <dbReference type="EMBL" id="XCJ72460.1"/>
    </source>
</evidence>
<gene>
    <name evidence="2" type="ORF">ABII15_21955</name>
</gene>
<dbReference type="PROSITE" id="PS51819">
    <property type="entry name" value="VOC"/>
    <property type="match status" value="2"/>
</dbReference>
<protein>
    <submittedName>
        <fullName evidence="2">VOC family protein</fullName>
    </submittedName>
</protein>
<dbReference type="SUPFAM" id="SSF54593">
    <property type="entry name" value="Glyoxalase/Bleomycin resistance protein/Dihydroxybiphenyl dioxygenase"/>
    <property type="match status" value="2"/>
</dbReference>
<dbReference type="AlphaFoldDB" id="A0AAU8IW65"/>
<dbReference type="InterPro" id="IPR004360">
    <property type="entry name" value="Glyas_Fos-R_dOase_dom"/>
</dbReference>
<dbReference type="PANTHER" id="PTHR33993">
    <property type="entry name" value="GLYOXALASE-RELATED"/>
    <property type="match status" value="1"/>
</dbReference>
<dbReference type="InterPro" id="IPR029068">
    <property type="entry name" value="Glyas_Bleomycin-R_OHBP_Dase"/>
</dbReference>
<dbReference type="PANTHER" id="PTHR33993:SF10">
    <property type="entry name" value="CONSERVED PROTEIN"/>
    <property type="match status" value="1"/>
</dbReference>